<dbReference type="PANTHER" id="PTHR12914:SF2">
    <property type="entry name" value="DNA REPLICATION COMPLEX GINS PROTEIN PSF1"/>
    <property type="match status" value="1"/>
</dbReference>
<proteinExistence type="inferred from homology"/>
<reference evidence="8" key="1">
    <citation type="journal article" date="2017" name="Plant J.">
        <title>The pomegranate (Punica granatum L.) genome and the genomics of punicalagin biosynthesis.</title>
        <authorList>
            <person name="Qin G."/>
            <person name="Xu C."/>
            <person name="Ming R."/>
            <person name="Tang H."/>
            <person name="Guyot R."/>
            <person name="Kramer E.M."/>
            <person name="Hu Y."/>
            <person name="Yi X."/>
            <person name="Qi Y."/>
            <person name="Xu X."/>
            <person name="Gao Z."/>
            <person name="Pan H."/>
            <person name="Jian J."/>
            <person name="Tian Y."/>
            <person name="Yue Z."/>
            <person name="Xu Y."/>
        </authorList>
    </citation>
    <scope>NUCLEOTIDE SEQUENCE [LARGE SCALE GENOMIC DNA]</scope>
    <source>
        <strain evidence="8">cv. Dabenzi</strain>
    </source>
</reference>
<dbReference type="InterPro" id="IPR021151">
    <property type="entry name" value="GINS_A"/>
</dbReference>
<comment type="subcellular location">
    <subcellularLocation>
        <location evidence="1">Nucleus</location>
    </subcellularLocation>
</comment>
<comment type="caution">
    <text evidence="7">The sequence shown here is derived from an EMBL/GenBank/DDBJ whole genome shotgun (WGS) entry which is preliminary data.</text>
</comment>
<dbReference type="EMBL" id="MTKT01002501">
    <property type="protein sequence ID" value="OWM78253.1"/>
    <property type="molecule type" value="Genomic_DNA"/>
</dbReference>
<evidence type="ECO:0000259" key="6">
    <source>
        <dbReference type="Pfam" id="PF24997"/>
    </source>
</evidence>
<evidence type="ECO:0000313" key="8">
    <source>
        <dbReference type="Proteomes" id="UP000197138"/>
    </source>
</evidence>
<dbReference type="Gene3D" id="1.20.58.1030">
    <property type="match status" value="1"/>
</dbReference>
<feature type="domain" description="GINS subunit" evidence="5">
    <location>
        <begin position="162"/>
        <end position="239"/>
    </location>
</feature>
<organism evidence="7 8">
    <name type="scientific">Punica granatum</name>
    <name type="common">Pomegranate</name>
    <dbReference type="NCBI Taxonomy" id="22663"/>
    <lineage>
        <taxon>Eukaryota</taxon>
        <taxon>Viridiplantae</taxon>
        <taxon>Streptophyta</taxon>
        <taxon>Embryophyta</taxon>
        <taxon>Tracheophyta</taxon>
        <taxon>Spermatophyta</taxon>
        <taxon>Magnoliopsida</taxon>
        <taxon>eudicotyledons</taxon>
        <taxon>Gunneridae</taxon>
        <taxon>Pentapetalae</taxon>
        <taxon>rosids</taxon>
        <taxon>malvids</taxon>
        <taxon>Myrtales</taxon>
        <taxon>Lythraceae</taxon>
        <taxon>Punica</taxon>
    </lineage>
</organism>
<keyword evidence="4" id="KW-0539">Nucleus</keyword>
<comment type="similarity">
    <text evidence="2">Belongs to the GINS1/PSF1 family.</text>
</comment>
<evidence type="ECO:0000256" key="4">
    <source>
        <dbReference type="ARBA" id="ARBA00023242"/>
    </source>
</evidence>
<evidence type="ECO:0000256" key="3">
    <source>
        <dbReference type="ARBA" id="ARBA00022705"/>
    </source>
</evidence>
<gene>
    <name evidence="7" type="ORF">CDL15_Pgr015072</name>
</gene>
<evidence type="ECO:0000256" key="2">
    <source>
        <dbReference type="ARBA" id="ARBA00006677"/>
    </source>
</evidence>
<name>A0A218WZZ8_PUNGR</name>
<dbReference type="InterPro" id="IPR036224">
    <property type="entry name" value="GINS_bundle-like_dom_sf"/>
</dbReference>
<dbReference type="InterPro" id="IPR005339">
    <property type="entry name" value="GINS_Psf1"/>
</dbReference>
<dbReference type="Proteomes" id="UP000197138">
    <property type="component" value="Unassembled WGS sequence"/>
</dbReference>
<dbReference type="Pfam" id="PF24997">
    <property type="entry name" value="PSF1_C"/>
    <property type="match status" value="1"/>
</dbReference>
<evidence type="ECO:0000313" key="7">
    <source>
        <dbReference type="EMBL" id="OWM78253.1"/>
    </source>
</evidence>
<dbReference type="InterPro" id="IPR056783">
    <property type="entry name" value="PSF1_C"/>
</dbReference>
<feature type="domain" description="DNA replication complex GINS protein PSF1 C-terminal" evidence="6">
    <location>
        <begin position="251"/>
        <end position="301"/>
    </location>
</feature>
<dbReference type="CDD" id="cd21696">
    <property type="entry name" value="GINS_B_Psf1"/>
    <property type="match status" value="1"/>
</dbReference>
<dbReference type="PANTHER" id="PTHR12914">
    <property type="entry name" value="PARTNER OF SLD5"/>
    <property type="match status" value="1"/>
</dbReference>
<dbReference type="GO" id="GO:0000811">
    <property type="term" value="C:GINS complex"/>
    <property type="evidence" value="ECO:0007669"/>
    <property type="project" value="InterPro"/>
</dbReference>
<dbReference type="AlphaFoldDB" id="A0A218WZZ8"/>
<dbReference type="Pfam" id="PF05916">
    <property type="entry name" value="Sld5"/>
    <property type="match status" value="1"/>
</dbReference>
<evidence type="ECO:0000259" key="5">
    <source>
        <dbReference type="Pfam" id="PF05916"/>
    </source>
</evidence>
<sequence>MCFRMGDLAEVAASSSSAMVAINGPAFVVPPLPVDVPVAAGVPCPPVEIDLPLLDRAELLLLLPPLPGGSDIGFLPESLKGKSGLGDKTTALKLEIFVPPFVIKDMYGRKACQLVKEFATSEKEQLKTFNDDLFDQVIKECGSHNLGFQSLVRKMQDEGLDTQTARNGDFYGALIHHLSLVRNKRCLMAYMYNRAEVIRGLRWKLGRVLPEEIVKKLSNSEKDYLKGYSGALETYMNDMNLELTVDMVPPKDPYIKVRVLEDIGEVLLTDKSANLARHSMHFLKRTDAEPYISQGLMEELLS</sequence>
<evidence type="ECO:0000256" key="1">
    <source>
        <dbReference type="ARBA" id="ARBA00004123"/>
    </source>
</evidence>
<dbReference type="GO" id="GO:1902983">
    <property type="term" value="P:DNA strand elongation involved in mitotic DNA replication"/>
    <property type="evidence" value="ECO:0007669"/>
    <property type="project" value="TreeGrafter"/>
</dbReference>
<dbReference type="SUPFAM" id="SSF158573">
    <property type="entry name" value="GINS helical bundle-like"/>
    <property type="match status" value="1"/>
</dbReference>
<accession>A0A218WZZ8</accession>
<keyword evidence="3" id="KW-0235">DNA replication</keyword>
<protein>
    <submittedName>
        <fullName evidence="7">Uncharacterized protein</fullName>
    </submittedName>
</protein>
<dbReference type="CDD" id="cd11710">
    <property type="entry name" value="GINS_A_psf1"/>
    <property type="match status" value="1"/>
</dbReference>